<dbReference type="Pfam" id="PF00664">
    <property type="entry name" value="ABC_membrane"/>
    <property type="match status" value="1"/>
</dbReference>
<feature type="domain" description="ABC transmembrane type-1" evidence="7">
    <location>
        <begin position="51"/>
        <end position="315"/>
    </location>
</feature>
<feature type="transmembrane region" description="Helical" evidence="5">
    <location>
        <begin position="171"/>
        <end position="191"/>
    </location>
</feature>
<reference evidence="8 9" key="1">
    <citation type="submission" date="2018-05" db="EMBL/GenBank/DDBJ databases">
        <title>Micromonosporas from Atacama Desert.</title>
        <authorList>
            <person name="Carro L."/>
            <person name="Golinska P."/>
            <person name="Klenk H.-P."/>
            <person name="Goodfellow M."/>
        </authorList>
    </citation>
    <scope>NUCLEOTIDE SEQUENCE [LARGE SCALE GENOMIC DNA]</scope>
    <source>
        <strain evidence="8 9">4G51</strain>
    </source>
</reference>
<dbReference type="AlphaFoldDB" id="A0A317DMR5"/>
<keyword evidence="4 5" id="KW-0472">Membrane</keyword>
<dbReference type="Proteomes" id="UP000246050">
    <property type="component" value="Unassembled WGS sequence"/>
</dbReference>
<dbReference type="PANTHER" id="PTHR43394:SF1">
    <property type="entry name" value="ATP-BINDING CASSETTE SUB-FAMILY B MEMBER 10, MITOCHONDRIAL"/>
    <property type="match status" value="1"/>
</dbReference>
<evidence type="ECO:0000256" key="4">
    <source>
        <dbReference type="ARBA" id="ARBA00023136"/>
    </source>
</evidence>
<evidence type="ECO:0000313" key="9">
    <source>
        <dbReference type="Proteomes" id="UP000246050"/>
    </source>
</evidence>
<dbReference type="PANTHER" id="PTHR43394">
    <property type="entry name" value="ATP-DEPENDENT PERMEASE MDL1, MITOCHONDRIAL"/>
    <property type="match status" value="1"/>
</dbReference>
<evidence type="ECO:0000256" key="1">
    <source>
        <dbReference type="ARBA" id="ARBA00004651"/>
    </source>
</evidence>
<dbReference type="SUPFAM" id="SSF52540">
    <property type="entry name" value="P-loop containing nucleoside triphosphate hydrolases"/>
    <property type="match status" value="1"/>
</dbReference>
<dbReference type="GO" id="GO:0005886">
    <property type="term" value="C:plasma membrane"/>
    <property type="evidence" value="ECO:0007669"/>
    <property type="project" value="UniProtKB-SubCell"/>
</dbReference>
<proteinExistence type="predicted"/>
<evidence type="ECO:0000256" key="3">
    <source>
        <dbReference type="ARBA" id="ARBA00022989"/>
    </source>
</evidence>
<protein>
    <submittedName>
        <fullName evidence="8">ABC transporter</fullName>
    </submittedName>
</protein>
<dbReference type="Pfam" id="PF00005">
    <property type="entry name" value="ABC_tran"/>
    <property type="match status" value="1"/>
</dbReference>
<dbReference type="GO" id="GO:0005524">
    <property type="term" value="F:ATP binding"/>
    <property type="evidence" value="ECO:0007669"/>
    <property type="project" value="InterPro"/>
</dbReference>
<evidence type="ECO:0000259" key="7">
    <source>
        <dbReference type="PROSITE" id="PS50929"/>
    </source>
</evidence>
<sequence>MPPQIPHPEPGVPDTRGPMRYVWWLVRCQPWRVLRGTVVGTAWMIGLSVRPYLVSRAVDDGLRAHDPRALLLWVAAIVVAGAGLSYLGIMRHRTMTFVREDATARSAAVLLRQLSRIGAVLPRRLAAGEVATVGGSDIGYTSQVLTMTGPGVGAVIAYAVIAVVLWSVSPLLALCVLLGVPAIALIIGPLLRRLERAESVYRHQQGVLTTRAGDIVAGLRVLAGVGGRGLFARRYAARSQDLLAEGYRVGAVYSWIDALTVAIPGLFLAAVVWLAARMAVAGDITVGQMVAVYGYVATLIVPVWFLLEGSYGVIRGRVAARRIIALLNLTPDHVGGPTPQDVGGLGNVPGARRPLARSAPVRPADLYDPACGLTVGDGRLVGVAADDPAEAIALADRLGRYVVSDVTWGGVPLTGIALDQVRARILVADHDSYLFAGTLRDILRAREASADGRAGNGGTLAREGGADHRVTAALRIASAEDVADALPVGLGTPIDTRARTLSGGQRQRVRLARALLAEPEVLILIDPTSAVDAHTEARIAERLRAARAGRTTIVLATSPLLLGHADTVAHLSEGRIVATGTHAELLEQDRGYRQLVARGSDALDSEDFTGPEGALR</sequence>
<evidence type="ECO:0000259" key="6">
    <source>
        <dbReference type="PROSITE" id="PS50893"/>
    </source>
</evidence>
<dbReference type="OrthoDB" id="4966664at2"/>
<dbReference type="InterPro" id="IPR039421">
    <property type="entry name" value="Type_1_exporter"/>
</dbReference>
<dbReference type="Gene3D" id="3.40.50.300">
    <property type="entry name" value="P-loop containing nucleotide triphosphate hydrolases"/>
    <property type="match status" value="1"/>
</dbReference>
<dbReference type="InterPro" id="IPR027417">
    <property type="entry name" value="P-loop_NTPase"/>
</dbReference>
<dbReference type="InterPro" id="IPR017871">
    <property type="entry name" value="ABC_transporter-like_CS"/>
</dbReference>
<feature type="transmembrane region" description="Helical" evidence="5">
    <location>
        <begin position="70"/>
        <end position="89"/>
    </location>
</feature>
<dbReference type="SUPFAM" id="SSF90123">
    <property type="entry name" value="ABC transporter transmembrane region"/>
    <property type="match status" value="1"/>
</dbReference>
<dbReference type="InterPro" id="IPR011527">
    <property type="entry name" value="ABC1_TM_dom"/>
</dbReference>
<dbReference type="EMBL" id="QGKS01000163">
    <property type="protein sequence ID" value="PWR15951.1"/>
    <property type="molecule type" value="Genomic_DNA"/>
</dbReference>
<evidence type="ECO:0000256" key="2">
    <source>
        <dbReference type="ARBA" id="ARBA00022692"/>
    </source>
</evidence>
<keyword evidence="3 5" id="KW-1133">Transmembrane helix</keyword>
<dbReference type="PROSITE" id="PS50893">
    <property type="entry name" value="ABC_TRANSPORTER_2"/>
    <property type="match status" value="1"/>
</dbReference>
<feature type="transmembrane region" description="Helical" evidence="5">
    <location>
        <begin position="252"/>
        <end position="274"/>
    </location>
</feature>
<comment type="caution">
    <text evidence="8">The sequence shown here is derived from an EMBL/GenBank/DDBJ whole genome shotgun (WGS) entry which is preliminary data.</text>
</comment>
<accession>A0A317DMR5</accession>
<feature type="domain" description="ABC transporter" evidence="6">
    <location>
        <begin position="261"/>
        <end position="598"/>
    </location>
</feature>
<evidence type="ECO:0000313" key="8">
    <source>
        <dbReference type="EMBL" id="PWR15951.1"/>
    </source>
</evidence>
<keyword evidence="2 5" id="KW-0812">Transmembrane</keyword>
<evidence type="ECO:0000256" key="5">
    <source>
        <dbReference type="SAM" id="Phobius"/>
    </source>
</evidence>
<dbReference type="GO" id="GO:0016887">
    <property type="term" value="F:ATP hydrolysis activity"/>
    <property type="evidence" value="ECO:0007669"/>
    <property type="project" value="InterPro"/>
</dbReference>
<organism evidence="8 9">
    <name type="scientific">Micromonospora sicca</name>
    <dbReference type="NCBI Taxonomy" id="2202420"/>
    <lineage>
        <taxon>Bacteria</taxon>
        <taxon>Bacillati</taxon>
        <taxon>Actinomycetota</taxon>
        <taxon>Actinomycetes</taxon>
        <taxon>Micromonosporales</taxon>
        <taxon>Micromonosporaceae</taxon>
        <taxon>Micromonospora</taxon>
    </lineage>
</organism>
<dbReference type="InterPro" id="IPR036640">
    <property type="entry name" value="ABC1_TM_sf"/>
</dbReference>
<gene>
    <name evidence="8" type="ORF">DKT69_08285</name>
</gene>
<dbReference type="PROSITE" id="PS50929">
    <property type="entry name" value="ABC_TM1F"/>
    <property type="match status" value="1"/>
</dbReference>
<feature type="transmembrane region" description="Helical" evidence="5">
    <location>
        <begin position="144"/>
        <end position="165"/>
    </location>
</feature>
<dbReference type="PROSITE" id="PS00211">
    <property type="entry name" value="ABC_TRANSPORTER_1"/>
    <property type="match status" value="1"/>
</dbReference>
<name>A0A317DMR5_9ACTN</name>
<comment type="subcellular location">
    <subcellularLocation>
        <location evidence="1">Cell membrane</location>
        <topology evidence="1">Multi-pass membrane protein</topology>
    </subcellularLocation>
</comment>
<feature type="transmembrane region" description="Helical" evidence="5">
    <location>
        <begin position="286"/>
        <end position="307"/>
    </location>
</feature>
<dbReference type="InterPro" id="IPR003439">
    <property type="entry name" value="ABC_transporter-like_ATP-bd"/>
</dbReference>
<dbReference type="GO" id="GO:0015421">
    <property type="term" value="F:ABC-type oligopeptide transporter activity"/>
    <property type="evidence" value="ECO:0007669"/>
    <property type="project" value="TreeGrafter"/>
</dbReference>
<dbReference type="Gene3D" id="1.20.1560.10">
    <property type="entry name" value="ABC transporter type 1, transmembrane domain"/>
    <property type="match status" value="1"/>
</dbReference>